<comment type="caution">
    <text evidence="4">The sequence shown here is derived from an EMBL/GenBank/DDBJ whole genome shotgun (WGS) entry which is preliminary data.</text>
</comment>
<dbReference type="EMBL" id="JBHUPD010000004">
    <property type="protein sequence ID" value="MFD2874523.1"/>
    <property type="molecule type" value="Genomic_DNA"/>
</dbReference>
<evidence type="ECO:0000256" key="1">
    <source>
        <dbReference type="ARBA" id="ARBA00007734"/>
    </source>
</evidence>
<evidence type="ECO:0000313" key="4">
    <source>
        <dbReference type="EMBL" id="MFD2874523.1"/>
    </source>
</evidence>
<dbReference type="Gene3D" id="1.10.530.10">
    <property type="match status" value="1"/>
</dbReference>
<dbReference type="PANTHER" id="PTHR37423:SF2">
    <property type="entry name" value="MEMBRANE-BOUND LYTIC MUREIN TRANSGLYCOSYLASE C"/>
    <property type="match status" value="1"/>
</dbReference>
<reference evidence="5" key="1">
    <citation type="journal article" date="2019" name="Int. J. Syst. Evol. Microbiol.">
        <title>The Global Catalogue of Microorganisms (GCM) 10K type strain sequencing project: providing services to taxonomists for standard genome sequencing and annotation.</title>
        <authorList>
            <consortium name="The Broad Institute Genomics Platform"/>
            <consortium name="The Broad Institute Genome Sequencing Center for Infectious Disease"/>
            <person name="Wu L."/>
            <person name="Ma J."/>
        </authorList>
    </citation>
    <scope>NUCLEOTIDE SEQUENCE [LARGE SCALE GENOMIC DNA]</scope>
    <source>
        <strain evidence="5">KCTC 22437</strain>
    </source>
</reference>
<evidence type="ECO:0000259" key="3">
    <source>
        <dbReference type="PROSITE" id="PS51782"/>
    </source>
</evidence>
<accession>A0ABW5YGU7</accession>
<dbReference type="Pfam" id="PF01476">
    <property type="entry name" value="LysM"/>
    <property type="match status" value="1"/>
</dbReference>
<dbReference type="SUPFAM" id="SSF53955">
    <property type="entry name" value="Lysozyme-like"/>
    <property type="match status" value="1"/>
</dbReference>
<dbReference type="CDD" id="cd00118">
    <property type="entry name" value="LysM"/>
    <property type="match status" value="1"/>
</dbReference>
<feature type="chain" id="PRO_5045812374" evidence="2">
    <location>
        <begin position="20"/>
        <end position="428"/>
    </location>
</feature>
<comment type="similarity">
    <text evidence="1">Belongs to the transglycosylase Slt family.</text>
</comment>
<organism evidence="4 5">
    <name type="scientific">Mucilaginibacter ximonensis</name>
    <dbReference type="NCBI Taxonomy" id="538021"/>
    <lineage>
        <taxon>Bacteria</taxon>
        <taxon>Pseudomonadati</taxon>
        <taxon>Bacteroidota</taxon>
        <taxon>Sphingobacteriia</taxon>
        <taxon>Sphingobacteriales</taxon>
        <taxon>Sphingobacteriaceae</taxon>
        <taxon>Mucilaginibacter</taxon>
    </lineage>
</organism>
<dbReference type="InterPro" id="IPR036779">
    <property type="entry name" value="LysM_dom_sf"/>
</dbReference>
<name>A0ABW5YGU7_9SPHI</name>
<keyword evidence="2" id="KW-0732">Signal</keyword>
<dbReference type="SMART" id="SM00257">
    <property type="entry name" value="LysM"/>
    <property type="match status" value="1"/>
</dbReference>
<dbReference type="PANTHER" id="PTHR37423">
    <property type="entry name" value="SOLUBLE LYTIC MUREIN TRANSGLYCOSYLASE-RELATED"/>
    <property type="match status" value="1"/>
</dbReference>
<dbReference type="SUPFAM" id="SSF54106">
    <property type="entry name" value="LysM domain"/>
    <property type="match status" value="1"/>
</dbReference>
<feature type="signal peptide" evidence="2">
    <location>
        <begin position="1"/>
        <end position="19"/>
    </location>
</feature>
<dbReference type="Pfam" id="PF01464">
    <property type="entry name" value="SLT"/>
    <property type="match status" value="1"/>
</dbReference>
<dbReference type="Gene3D" id="3.10.350.10">
    <property type="entry name" value="LysM domain"/>
    <property type="match status" value="1"/>
</dbReference>
<proteinExistence type="inferred from homology"/>
<dbReference type="InterPro" id="IPR018392">
    <property type="entry name" value="LysM"/>
</dbReference>
<protein>
    <submittedName>
        <fullName evidence="4">Transglycosylase SLT domain-containing protein</fullName>
    </submittedName>
</protein>
<dbReference type="CDD" id="cd16894">
    <property type="entry name" value="MltD-like"/>
    <property type="match status" value="1"/>
</dbReference>
<dbReference type="Proteomes" id="UP001597557">
    <property type="component" value="Unassembled WGS sequence"/>
</dbReference>
<feature type="domain" description="LysM" evidence="3">
    <location>
        <begin position="375"/>
        <end position="418"/>
    </location>
</feature>
<gene>
    <name evidence="4" type="ORF">ACFS5N_18715</name>
</gene>
<dbReference type="RefSeq" id="WP_377189357.1">
    <property type="nucleotide sequence ID" value="NZ_JBHUPD010000004.1"/>
</dbReference>
<evidence type="ECO:0000256" key="2">
    <source>
        <dbReference type="SAM" id="SignalP"/>
    </source>
</evidence>
<keyword evidence="5" id="KW-1185">Reference proteome</keyword>
<evidence type="ECO:0000313" key="5">
    <source>
        <dbReference type="Proteomes" id="UP001597557"/>
    </source>
</evidence>
<dbReference type="InterPro" id="IPR023346">
    <property type="entry name" value="Lysozyme-like_dom_sf"/>
</dbReference>
<dbReference type="PROSITE" id="PS51782">
    <property type="entry name" value="LYSM"/>
    <property type="match status" value="1"/>
</dbReference>
<dbReference type="InterPro" id="IPR008258">
    <property type="entry name" value="Transglycosylase_SLT_dom_1"/>
</dbReference>
<sequence length="428" mass="47455">MKRILTVAAFILSLQIVNAHSLNAAAVNAGSLTAYSPKSFGDTSLEIPVSAYTNSIFKLRLDSIQKDIRLDYNEYVQTYIDLYTRHRDEMSHVMALSKYYFPIYEKIFREAGIPTEIKYLSIVESKLDPAAISRVGATGPWQFMATTAKIYGLNMDSYIDERRDPIQASYAAAAYLKDAYQEFGDWLLAIASYNCGKSSVERAIEKANAMDFWTIRQYLPPETRNYVPAFIAMSYVMNYGKKHAIIPDILNFNPKTDTLMVDRMVDLGNVAKALNTNLMDLSMLNPAYKRLIINGTTTAKRRLIIPHVDQKNYPALYNVLNGINDPVLLQPLPTVAALSVPVKAPAPVYVASAAPARANTLVYTPASKSADAVPEYYVIKQGETLEQVAAHHGLNVRDVRAWNNIPDGQLSAGQKVALGPVAKIAKAD</sequence>